<comment type="caution">
    <text evidence="1">The sequence shown here is derived from an EMBL/GenBank/DDBJ whole genome shotgun (WGS) entry which is preliminary data.</text>
</comment>
<reference evidence="1 2" key="1">
    <citation type="submission" date="2021-05" db="EMBL/GenBank/DDBJ databases">
        <title>Genome Assembly of Synthetic Allotetraploid Brassica napus Reveals Homoeologous Exchanges between Subgenomes.</title>
        <authorList>
            <person name="Davis J.T."/>
        </authorList>
    </citation>
    <scope>NUCLEOTIDE SEQUENCE [LARGE SCALE GENOMIC DNA]</scope>
    <source>
        <strain evidence="2">cv. Da-Ae</strain>
        <tissue evidence="1">Seedling</tissue>
    </source>
</reference>
<keyword evidence="2" id="KW-1185">Reference proteome</keyword>
<evidence type="ECO:0008006" key="3">
    <source>
        <dbReference type="Google" id="ProtNLM"/>
    </source>
</evidence>
<organism evidence="1 2">
    <name type="scientific">Brassica napus</name>
    <name type="common">Rape</name>
    <dbReference type="NCBI Taxonomy" id="3708"/>
    <lineage>
        <taxon>Eukaryota</taxon>
        <taxon>Viridiplantae</taxon>
        <taxon>Streptophyta</taxon>
        <taxon>Embryophyta</taxon>
        <taxon>Tracheophyta</taxon>
        <taxon>Spermatophyta</taxon>
        <taxon>Magnoliopsida</taxon>
        <taxon>eudicotyledons</taxon>
        <taxon>Gunneridae</taxon>
        <taxon>Pentapetalae</taxon>
        <taxon>rosids</taxon>
        <taxon>malvids</taxon>
        <taxon>Brassicales</taxon>
        <taxon>Brassicaceae</taxon>
        <taxon>Brassiceae</taxon>
        <taxon>Brassica</taxon>
    </lineage>
</organism>
<name>A0ABQ7YHB6_BRANA</name>
<protein>
    <recommendedName>
        <fullName evidence="3">Glutaredoxin-like protein</fullName>
    </recommendedName>
</protein>
<dbReference type="EMBL" id="JAGKQM010000017">
    <property type="protein sequence ID" value="KAH0867588.1"/>
    <property type="molecule type" value="Genomic_DNA"/>
</dbReference>
<proteinExistence type="predicted"/>
<sequence>MLNLKTINSSSCSSQHPNKLLIETIKVLAFPSLKLPTSSSAHQLQWSTDQRREKGVNTIPDYILYRNGDNVKLYKMESIHDHLCNKLEVVRTLFFVKISTSQ</sequence>
<dbReference type="Proteomes" id="UP000824890">
    <property type="component" value="Unassembled WGS sequence"/>
</dbReference>
<accession>A0ABQ7YHB6</accession>
<evidence type="ECO:0000313" key="2">
    <source>
        <dbReference type="Proteomes" id="UP000824890"/>
    </source>
</evidence>
<evidence type="ECO:0000313" key="1">
    <source>
        <dbReference type="EMBL" id="KAH0867588.1"/>
    </source>
</evidence>
<gene>
    <name evidence="1" type="ORF">HID58_074610</name>
</gene>